<organism evidence="2 3">
    <name type="scientific">Euplotes crassus</name>
    <dbReference type="NCBI Taxonomy" id="5936"/>
    <lineage>
        <taxon>Eukaryota</taxon>
        <taxon>Sar</taxon>
        <taxon>Alveolata</taxon>
        <taxon>Ciliophora</taxon>
        <taxon>Intramacronucleata</taxon>
        <taxon>Spirotrichea</taxon>
        <taxon>Hypotrichia</taxon>
        <taxon>Euplotida</taxon>
        <taxon>Euplotidae</taxon>
        <taxon>Moneuplotes</taxon>
    </lineage>
</organism>
<evidence type="ECO:0000313" key="2">
    <source>
        <dbReference type="EMBL" id="CAI2362651.1"/>
    </source>
</evidence>
<dbReference type="GO" id="GO:0016192">
    <property type="term" value="P:vesicle-mediated transport"/>
    <property type="evidence" value="ECO:0007669"/>
    <property type="project" value="InterPro"/>
</dbReference>
<comment type="caution">
    <text evidence="2">The sequence shown here is derived from an EMBL/GenBank/DDBJ whole genome shotgun (WGS) entry which is preliminary data.</text>
</comment>
<dbReference type="InterPro" id="IPR043989">
    <property type="entry name" value="CCZ1/INTU/HSP4_longin_3"/>
</dbReference>
<feature type="domain" description="CCZ1/INTU/HPS4 third Longin" evidence="1">
    <location>
        <begin position="400"/>
        <end position="477"/>
    </location>
</feature>
<protein>
    <recommendedName>
        <fullName evidence="1">CCZ1/INTU/HPS4 third Longin domain-containing protein</fullName>
    </recommendedName>
</protein>
<dbReference type="InterPro" id="IPR013176">
    <property type="entry name" value="Ccz1"/>
</dbReference>
<dbReference type="PANTHER" id="PTHR13056:SF0">
    <property type="entry name" value="VACUOLAR FUSION PROTEIN CCZ1 HOMOLOG-RELATED"/>
    <property type="match status" value="1"/>
</dbReference>
<dbReference type="Proteomes" id="UP001295684">
    <property type="component" value="Unassembled WGS sequence"/>
</dbReference>
<proteinExistence type="predicted"/>
<reference evidence="2" key="1">
    <citation type="submission" date="2023-07" db="EMBL/GenBank/DDBJ databases">
        <authorList>
            <consortium name="AG Swart"/>
            <person name="Singh M."/>
            <person name="Singh A."/>
            <person name="Seah K."/>
            <person name="Emmerich C."/>
        </authorList>
    </citation>
    <scope>NUCLEOTIDE SEQUENCE</scope>
    <source>
        <strain evidence="2">DP1</strain>
    </source>
</reference>
<dbReference type="EMBL" id="CAMPGE010003806">
    <property type="protein sequence ID" value="CAI2362651.1"/>
    <property type="molecule type" value="Genomic_DNA"/>
</dbReference>
<accession>A0AAD1U9K1</accession>
<gene>
    <name evidence="2" type="ORF">ECRASSUSDP1_LOCUS3977</name>
</gene>
<name>A0AAD1U9K1_EUPCR</name>
<dbReference type="PANTHER" id="PTHR13056">
    <property type="entry name" value="VACUOLAR FUSION PROTEIN CCZ1 HOMOLOG-RELATED"/>
    <property type="match status" value="1"/>
</dbReference>
<evidence type="ECO:0000313" key="3">
    <source>
        <dbReference type="Proteomes" id="UP001295684"/>
    </source>
</evidence>
<dbReference type="Pfam" id="PF19033">
    <property type="entry name" value="Intu_longin_3"/>
    <property type="match status" value="1"/>
</dbReference>
<evidence type="ECO:0000259" key="1">
    <source>
        <dbReference type="Pfam" id="PF19033"/>
    </source>
</evidence>
<dbReference type="AlphaFoldDB" id="A0AAD1U9K1"/>
<dbReference type="GO" id="GO:0035658">
    <property type="term" value="C:Mon1-Ccz1 complex"/>
    <property type="evidence" value="ECO:0007669"/>
    <property type="project" value="InterPro"/>
</dbReference>
<sequence>MRTFISDSEHYEDHPIEIINTDLFTVSFKEFEPNFFLCMLISHDSNAAEDYSGHAETGFTLYNDRDPYDTESTDNITISNFDPTSSTFKEEDSEIFIDCLNLYYEFFTMFNGSITNQFEKDRDHLKVIMSDFTYNFEKYFFKEGIARCFFNNVTIRGYRICPVDPKTYLYVQKCINSLCTEFPICNVAVFYEEYLLYSDLPQGQVEVLHKYLFLSQYTRREGFEPNWVDSGQKGEIFKVNSKGVNSGEMSEDEKEMETLAEELGFENVEYDDLLKRTFSTFCKLNPDGFKGSRLNKKGFLIGPTIVDHKDEDDIPKTYEIFSPKVYIKVDPCTNALKQYRLLVICAEGFTMALFIEEDRFRLSFEVYEKMRNFIFDKCRSMFSKLDRIVEFNDEKPLDPEETVKLMYFNDSNLAFKQTQKFTKKLLNKELRHYLNIIMNKFRDNSSLVEYQITTTNYWVVGRRSIPRTVIVILPISLSQSDAETQAAQIVNEYFAYL</sequence>
<keyword evidence="3" id="KW-1185">Reference proteome</keyword>